<sequence>MKIRTIRPEYVEHFPANLEEGVLYISEEFETAAHLCCCGCGEKVITPLNPAKWRIRKEGEAVTLLPSVGNWKYACKSHYNIIRNQVIKAGAFDAKAIESVRQRDRRDMERYVSRTNAASERQTGNNPPTSGTAPGLIRQLIDLLRKWWNT</sequence>
<geneLocation type="plasmid" evidence="3">
    <name>III</name>
</geneLocation>
<dbReference type="AlphaFoldDB" id="A0A375HVC4"/>
<dbReference type="GeneID" id="31819288"/>
<dbReference type="InterPro" id="IPR045384">
    <property type="entry name" value="DUF6527"/>
</dbReference>
<evidence type="ECO:0000256" key="1">
    <source>
        <dbReference type="SAM" id="MobiDB-lite"/>
    </source>
</evidence>
<accession>A0A375HVC4</accession>
<dbReference type="Pfam" id="PF20137">
    <property type="entry name" value="BubE"/>
    <property type="match status" value="1"/>
</dbReference>
<keyword evidence="5" id="KW-1185">Reference proteome</keyword>
<dbReference type="RefSeq" id="WP_012354486.1">
    <property type="nucleotide sequence ID" value="NZ_AQUR01000061.1"/>
</dbReference>
<protein>
    <submittedName>
        <fullName evidence="3">Uncharacterized protein</fullName>
    </submittedName>
</protein>
<evidence type="ECO:0000313" key="3">
    <source>
        <dbReference type="EMBL" id="SPD62119.1"/>
    </source>
</evidence>
<dbReference type="Proteomes" id="UP000256710">
    <property type="component" value="Unassembled WGS sequence"/>
</dbReference>
<name>A0A375HVC4_9BURK</name>
<proteinExistence type="predicted"/>
<organism evidence="3 4">
    <name type="scientific">Cupriavidus neocaledonicus</name>
    <dbReference type="NCBI Taxonomy" id="1040979"/>
    <lineage>
        <taxon>Bacteria</taxon>
        <taxon>Pseudomonadati</taxon>
        <taxon>Pseudomonadota</taxon>
        <taxon>Betaproteobacteria</taxon>
        <taxon>Burkholderiales</taxon>
        <taxon>Burkholderiaceae</taxon>
        <taxon>Cupriavidus</taxon>
    </lineage>
</organism>
<feature type="region of interest" description="Disordered" evidence="1">
    <location>
        <begin position="105"/>
        <end position="134"/>
    </location>
</feature>
<dbReference type="EMBL" id="OFTC01000083">
    <property type="protein sequence ID" value="SOZ40778.1"/>
    <property type="molecule type" value="Genomic_DNA"/>
</dbReference>
<reference evidence="4 5" key="1">
    <citation type="submission" date="2018-01" db="EMBL/GenBank/DDBJ databases">
        <authorList>
            <person name="Clerissi C."/>
        </authorList>
    </citation>
    <scope>NUCLEOTIDE SEQUENCE [LARGE SCALE GENOMIC DNA]</scope>
    <source>
        <strain evidence="2">Cupriavidus taiwanensis STM 6082</strain>
        <strain evidence="3">Cupriavidus taiwanensis STM 6160</strain>
        <plasmid evidence="3">III</plasmid>
        <plasmid evidence="4">iii</plasmid>
    </source>
</reference>
<evidence type="ECO:0000313" key="2">
    <source>
        <dbReference type="EMBL" id="SOZ40778.1"/>
    </source>
</evidence>
<dbReference type="Proteomes" id="UP000255168">
    <property type="component" value="Plasmid III"/>
</dbReference>
<dbReference type="EMBL" id="LT984808">
    <property type="protein sequence ID" value="SPD62119.1"/>
    <property type="molecule type" value="Genomic_DNA"/>
</dbReference>
<keyword evidence="3" id="KW-0614">Plasmid</keyword>
<gene>
    <name evidence="2" type="ORF">CBM2605_P60028</name>
    <name evidence="3" type="ORF">CBM2607_P10118</name>
</gene>
<evidence type="ECO:0000313" key="5">
    <source>
        <dbReference type="Proteomes" id="UP000256710"/>
    </source>
</evidence>
<evidence type="ECO:0000313" key="4">
    <source>
        <dbReference type="Proteomes" id="UP000255168"/>
    </source>
</evidence>
<geneLocation type="plasmid" evidence="4">
    <name>iii</name>
</geneLocation>
<feature type="compositionally biased region" description="Polar residues" evidence="1">
    <location>
        <begin position="113"/>
        <end position="132"/>
    </location>
</feature>